<accession>A0AAP9NL85</accession>
<organism evidence="1 2">
    <name type="scientific">Vreelandella titanicae</name>
    <dbReference type="NCBI Taxonomy" id="664683"/>
    <lineage>
        <taxon>Bacteria</taxon>
        <taxon>Pseudomonadati</taxon>
        <taxon>Pseudomonadota</taxon>
        <taxon>Gammaproteobacteria</taxon>
        <taxon>Oceanospirillales</taxon>
        <taxon>Halomonadaceae</taxon>
        <taxon>Vreelandella</taxon>
    </lineage>
</organism>
<protein>
    <submittedName>
        <fullName evidence="1">Stringent starvation protein B</fullName>
    </submittedName>
</protein>
<dbReference type="PANTHER" id="PTHR37486">
    <property type="entry name" value="STRINGENT STARVATION PROTEIN B"/>
    <property type="match status" value="1"/>
</dbReference>
<gene>
    <name evidence="1" type="ORF">FX987_01568</name>
</gene>
<dbReference type="RefSeq" id="WP_022523197.1">
    <property type="nucleotide sequence ID" value="NZ_CP054580.1"/>
</dbReference>
<dbReference type="Proteomes" id="UP000509761">
    <property type="component" value="Chromosome"/>
</dbReference>
<dbReference type="GO" id="GO:0005840">
    <property type="term" value="C:ribosome"/>
    <property type="evidence" value="ECO:0007669"/>
    <property type="project" value="TreeGrafter"/>
</dbReference>
<dbReference type="PANTHER" id="PTHR37486:SF1">
    <property type="entry name" value="STRINGENT STARVATION PROTEIN B"/>
    <property type="match status" value="1"/>
</dbReference>
<dbReference type="InterPro" id="IPR036760">
    <property type="entry name" value="SspB-like_sf"/>
</dbReference>
<dbReference type="GO" id="GO:0005829">
    <property type="term" value="C:cytosol"/>
    <property type="evidence" value="ECO:0007669"/>
    <property type="project" value="TreeGrafter"/>
</dbReference>
<dbReference type="InterPro" id="IPR007481">
    <property type="entry name" value="SspB"/>
</dbReference>
<reference evidence="1 2" key="1">
    <citation type="submission" date="2019-12" db="EMBL/GenBank/DDBJ databases">
        <title>Genome sequencing and assembly of endphytes of Porphyra tenera.</title>
        <authorList>
            <person name="Park J.M."/>
            <person name="Shin R."/>
            <person name="Jo S.H."/>
        </authorList>
    </citation>
    <scope>NUCLEOTIDE SEQUENCE [LARGE SCALE GENOMIC DNA]</scope>
    <source>
        <strain evidence="1 2">GPM3</strain>
    </source>
</reference>
<dbReference type="Gene3D" id="2.30.30.220">
    <property type="entry name" value="SspB-like"/>
    <property type="match status" value="1"/>
</dbReference>
<dbReference type="Pfam" id="PF04386">
    <property type="entry name" value="SspB"/>
    <property type="match status" value="1"/>
</dbReference>
<dbReference type="GO" id="GO:0045732">
    <property type="term" value="P:positive regulation of protein catabolic process"/>
    <property type="evidence" value="ECO:0007669"/>
    <property type="project" value="TreeGrafter"/>
</dbReference>
<evidence type="ECO:0000313" key="2">
    <source>
        <dbReference type="Proteomes" id="UP000509761"/>
    </source>
</evidence>
<sequence length="146" mass="16601">MTEQTNNPYERPKLNLISRIKLGLSWFERRKYNKIVEVEPQSEDMAAFQKLYKDIYELGNTLHIRVDATRNGVEVPEPYVQDGKIVLDISPRAIAKFQWVSDGLKFSAAFGGKARNVQVPFASVLSIYNLETQLGVEIDPSEEPGQ</sequence>
<dbReference type="SUPFAM" id="SSF101738">
    <property type="entry name" value="SspB-like"/>
    <property type="match status" value="1"/>
</dbReference>
<evidence type="ECO:0000313" key="1">
    <source>
        <dbReference type="EMBL" id="QKS23801.1"/>
    </source>
</evidence>
<dbReference type="AlphaFoldDB" id="A0AAP9NL85"/>
<dbReference type="EMBL" id="CP054580">
    <property type="protein sequence ID" value="QKS23801.1"/>
    <property type="molecule type" value="Genomic_DNA"/>
</dbReference>
<name>A0AAP9NL85_9GAMM</name>
<proteinExistence type="predicted"/>
<keyword evidence="2" id="KW-1185">Reference proteome</keyword>